<dbReference type="PANTHER" id="PTHR48046:SF1">
    <property type="entry name" value="GLYCOSYLTRANSFERASE-RELATED"/>
    <property type="match status" value="1"/>
</dbReference>
<dbReference type="Gene3D" id="3.40.50.2000">
    <property type="entry name" value="Glycogen Phosphorylase B"/>
    <property type="match status" value="2"/>
</dbReference>
<evidence type="ECO:0000256" key="2">
    <source>
        <dbReference type="SAM" id="SignalP"/>
    </source>
</evidence>
<gene>
    <name evidence="3" type="ORF">Prudu_019933</name>
</gene>
<dbReference type="PANTHER" id="PTHR48046">
    <property type="entry name" value="UDP-GLYCOSYLTRANSFERASE 72E1"/>
    <property type="match status" value="1"/>
</dbReference>
<keyword evidence="3" id="KW-0808">Transferase</keyword>
<evidence type="ECO:0000313" key="3">
    <source>
        <dbReference type="EMBL" id="BBH07882.1"/>
    </source>
</evidence>
<accession>A0A4Y1RU42</accession>
<dbReference type="GO" id="GO:0016757">
    <property type="term" value="F:glycosyltransferase activity"/>
    <property type="evidence" value="ECO:0007669"/>
    <property type="project" value="UniProtKB-KW"/>
</dbReference>
<keyword evidence="1" id="KW-0328">Glycosyltransferase</keyword>
<dbReference type="SUPFAM" id="SSF53756">
    <property type="entry name" value="UDP-Glycosyltransferase/glycogen phosphorylase"/>
    <property type="match status" value="1"/>
</dbReference>
<reference evidence="3" key="1">
    <citation type="journal article" date="2019" name="Science">
        <title>Mutation of a bHLH transcription factor allowed almond domestication.</title>
        <authorList>
            <person name="Sanchez-Perez R."/>
            <person name="Pavan S."/>
            <person name="Mazzeo R."/>
            <person name="Moldovan C."/>
            <person name="Aiese Cigliano R."/>
            <person name="Del Cueto J."/>
            <person name="Ricciardi F."/>
            <person name="Lotti C."/>
            <person name="Ricciardi L."/>
            <person name="Dicenta F."/>
            <person name="Lopez-Marques R.L."/>
            <person name="Lindberg Moller B."/>
        </authorList>
    </citation>
    <scope>NUCLEOTIDE SEQUENCE</scope>
</reference>
<dbReference type="AlphaFoldDB" id="A0A4Y1RU42"/>
<evidence type="ECO:0000256" key="1">
    <source>
        <dbReference type="ARBA" id="ARBA00022676"/>
    </source>
</evidence>
<name>A0A4Y1RU42_PRUDU</name>
<keyword evidence="2" id="KW-0732">Signal</keyword>
<organism evidence="3">
    <name type="scientific">Prunus dulcis</name>
    <name type="common">Almond</name>
    <name type="synonym">Amygdalus dulcis</name>
    <dbReference type="NCBI Taxonomy" id="3755"/>
    <lineage>
        <taxon>Eukaryota</taxon>
        <taxon>Viridiplantae</taxon>
        <taxon>Streptophyta</taxon>
        <taxon>Embryophyta</taxon>
        <taxon>Tracheophyta</taxon>
        <taxon>Spermatophyta</taxon>
        <taxon>Magnoliopsida</taxon>
        <taxon>eudicotyledons</taxon>
        <taxon>Gunneridae</taxon>
        <taxon>Pentapetalae</taxon>
        <taxon>rosids</taxon>
        <taxon>fabids</taxon>
        <taxon>Rosales</taxon>
        <taxon>Rosaceae</taxon>
        <taxon>Amygdaloideae</taxon>
        <taxon>Amygdaleae</taxon>
        <taxon>Prunus</taxon>
    </lineage>
</organism>
<feature type="chain" id="PRO_5021408648" evidence="2">
    <location>
        <begin position="19"/>
        <end position="402"/>
    </location>
</feature>
<proteinExistence type="predicted"/>
<feature type="signal peptide" evidence="2">
    <location>
        <begin position="1"/>
        <end position="18"/>
    </location>
</feature>
<sequence>MLPTLLTIPFNLILLSKSMETMNNSKQHAALLCSPGMGHLVPILELAKQLVAHQNFTVTIFVVSSQTSHAESQLLNSTLTNPQLCHVVQLPPPDISGLVDPNDAVVTILAMMMREVRHEFRSALLGMEVCPTMLIVDLFGTESLPIAEELGFPIKGDFVHQKEPIQIPGCRSILPQLDLDDTLSVRAHKEYLDFVEIISSGVSKGDAILVNIWEDLEPKTLAALRDEKLLGRYTKVPVYPIGPLIKPTESSGSRGKRRTLSDEQITEMAWGLELSKQRFVWVIRKPTRTADGAFFTGGNGSGGDEDSPSKYLPKGSWTAPRTLGSSSLFGLHKWTSWPIHRLEGFLSHCGGIRPREHHQWGADDCLPLYAEQRMNSTMLTEEFGVAVRSKIPPWKKVVERER</sequence>
<protein>
    <submittedName>
        <fullName evidence="3">UDP-Glycosyltransferase superfamily protein</fullName>
    </submittedName>
</protein>
<dbReference type="EMBL" id="AP019303">
    <property type="protein sequence ID" value="BBH07882.1"/>
    <property type="molecule type" value="Genomic_DNA"/>
</dbReference>